<evidence type="ECO:0000256" key="1">
    <source>
        <dbReference type="SAM" id="MobiDB-lite"/>
    </source>
</evidence>
<dbReference type="SMR" id="A0A836FYU4"/>
<sequence length="360" mass="43033">MPLPPVESGAAGMTRRNYLVELNRLRVSQYAPTRQQLDEEDLRIATARLKEKRAKQAEWTQSLKKTADSFKAADTASGRPLPGGGSRSMRASGKRQPMENIYKLEKEEEAAKKREYHRLYEKEARHELALREATLKQMHDEESRQMEDLRKLNAEQDRMVAKLHAKAMEEERQYMERLKQSNKRELAARKAQQQEKDARERQLERLVNENSLHRQEMEERRRANATRMLQLQNEQYHKEAMKSKQVSDAKRHEEEAALEEYNRRLTKEEQEAAQRKKEQFRQDFEDAVARDKEFRRTHNYDEPEELTRQRNELAAQSYRLILQEERLRDAERRQQYRKDLMDQITAKQNFRMTHLDEPGI</sequence>
<organism evidence="2 3">
    <name type="scientific">Leishmania martiniquensis</name>
    <dbReference type="NCBI Taxonomy" id="1580590"/>
    <lineage>
        <taxon>Eukaryota</taxon>
        <taxon>Discoba</taxon>
        <taxon>Euglenozoa</taxon>
        <taxon>Kinetoplastea</taxon>
        <taxon>Metakinetoplastina</taxon>
        <taxon>Trypanosomatida</taxon>
        <taxon>Trypanosomatidae</taxon>
        <taxon>Leishmaniinae</taxon>
        <taxon>Leishmania</taxon>
    </lineage>
</organism>
<protein>
    <recommendedName>
        <fullName evidence="4">Trichohyalin-plectin-homology domain-containing protein</fullName>
    </recommendedName>
</protein>
<evidence type="ECO:0000313" key="3">
    <source>
        <dbReference type="Proteomes" id="UP000673552"/>
    </source>
</evidence>
<gene>
    <name evidence="2" type="ORF">LSCM1_00523</name>
</gene>
<dbReference type="OrthoDB" id="273522at2759"/>
<evidence type="ECO:0000313" key="2">
    <source>
        <dbReference type="EMBL" id="KAG5464341.1"/>
    </source>
</evidence>
<proteinExistence type="predicted"/>
<dbReference type="Proteomes" id="UP000673552">
    <property type="component" value="Chromosome 36"/>
</dbReference>
<evidence type="ECO:0008006" key="4">
    <source>
        <dbReference type="Google" id="ProtNLM"/>
    </source>
</evidence>
<keyword evidence="3" id="KW-1185">Reference proteome</keyword>
<feature type="region of interest" description="Disordered" evidence="1">
    <location>
        <begin position="179"/>
        <end position="201"/>
    </location>
</feature>
<dbReference type="KEGG" id="lmat:92510685"/>
<accession>A0A836FYU4</accession>
<reference evidence="2 3" key="1">
    <citation type="submission" date="2021-03" db="EMBL/GenBank/DDBJ databases">
        <title>Leishmania (Mundinia) martiniquensis Genome sequencing and assembly.</title>
        <authorList>
            <person name="Almutairi H."/>
            <person name="Gatherer D."/>
        </authorList>
    </citation>
    <scope>NUCLEOTIDE SEQUENCE [LARGE SCALE GENOMIC DNA]</scope>
    <source>
        <strain evidence="2">LSCM1</strain>
    </source>
</reference>
<name>A0A836FYU4_9TRYP</name>
<dbReference type="GeneID" id="92510685"/>
<feature type="region of interest" description="Disordered" evidence="1">
    <location>
        <begin position="53"/>
        <end position="96"/>
    </location>
</feature>
<dbReference type="EMBL" id="JAFEUZ010000036">
    <property type="protein sequence ID" value="KAG5464341.1"/>
    <property type="molecule type" value="Genomic_DNA"/>
</dbReference>
<dbReference type="AlphaFoldDB" id="A0A836FYU4"/>
<dbReference type="RefSeq" id="XP_067174278.1">
    <property type="nucleotide sequence ID" value="XM_067318173.1"/>
</dbReference>
<comment type="caution">
    <text evidence="2">The sequence shown here is derived from an EMBL/GenBank/DDBJ whole genome shotgun (WGS) entry which is preliminary data.</text>
</comment>